<keyword evidence="1" id="KW-0808">Transferase</keyword>
<protein>
    <submittedName>
        <fullName evidence="1">RNA methyltransferase, TrmA family</fullName>
    </submittedName>
</protein>
<reference evidence="1" key="1">
    <citation type="submission" date="2007-09" db="EMBL/GenBank/DDBJ databases">
        <title>Complete sequence of chromosome of Serratia proteamaculans 568.</title>
        <authorList>
            <consortium name="US DOE Joint Genome Institute"/>
            <person name="Copeland A."/>
            <person name="Lucas S."/>
            <person name="Lapidus A."/>
            <person name="Barry K."/>
            <person name="Glavina del Rio T."/>
            <person name="Dalin E."/>
            <person name="Tice H."/>
            <person name="Pitluck S."/>
            <person name="Chain P."/>
            <person name="Malfatti S."/>
            <person name="Shin M."/>
            <person name="Vergez L."/>
            <person name="Schmutz J."/>
            <person name="Larimer F."/>
            <person name="Land M."/>
            <person name="Hauser L."/>
            <person name="Kyrpides N."/>
            <person name="Kim E."/>
            <person name="Taghavi S."/>
            <person name="Newman L."/>
            <person name="Vangronsveld J."/>
            <person name="van der Lelie D."/>
            <person name="Richardson P."/>
        </authorList>
    </citation>
    <scope>NUCLEOTIDE SEQUENCE [LARGE SCALE GENOMIC DNA]</scope>
    <source>
        <strain evidence="1">568</strain>
    </source>
</reference>
<dbReference type="HOGENOM" id="CLU_3011801_0_0_6"/>
<keyword evidence="1" id="KW-0489">Methyltransferase</keyword>
<dbReference type="STRING" id="399741.Spro_0791"/>
<dbReference type="GO" id="GO:0032259">
    <property type="term" value="P:methylation"/>
    <property type="evidence" value="ECO:0007669"/>
    <property type="project" value="UniProtKB-KW"/>
</dbReference>
<name>A8G9V7_SERP5</name>
<proteinExistence type="predicted"/>
<dbReference type="AlphaFoldDB" id="A8G9V7"/>
<dbReference type="Gene3D" id="3.40.50.150">
    <property type="entry name" value="Vaccinia Virus protein VP39"/>
    <property type="match status" value="1"/>
</dbReference>
<evidence type="ECO:0000313" key="1">
    <source>
        <dbReference type="EMBL" id="ABV39897.1"/>
    </source>
</evidence>
<dbReference type="KEGG" id="spe:Spro_0791"/>
<gene>
    <name evidence="1" type="ordered locus">Spro_0791</name>
</gene>
<dbReference type="EMBL" id="CP000826">
    <property type="protein sequence ID" value="ABV39897.1"/>
    <property type="molecule type" value="Genomic_DNA"/>
</dbReference>
<dbReference type="SUPFAM" id="SSF53335">
    <property type="entry name" value="S-adenosyl-L-methionine-dependent methyltransferases"/>
    <property type="match status" value="1"/>
</dbReference>
<dbReference type="InterPro" id="IPR029063">
    <property type="entry name" value="SAM-dependent_MTases_sf"/>
</dbReference>
<dbReference type="GO" id="GO:0008168">
    <property type="term" value="F:methyltransferase activity"/>
    <property type="evidence" value="ECO:0007669"/>
    <property type="project" value="UniProtKB-KW"/>
</dbReference>
<organism evidence="1">
    <name type="scientific">Serratia proteamaculans (strain 568)</name>
    <dbReference type="NCBI Taxonomy" id="399741"/>
    <lineage>
        <taxon>Bacteria</taxon>
        <taxon>Pseudomonadati</taxon>
        <taxon>Pseudomonadota</taxon>
        <taxon>Gammaproteobacteria</taxon>
        <taxon>Enterobacterales</taxon>
        <taxon>Yersiniaceae</taxon>
        <taxon>Serratia</taxon>
    </lineage>
</organism>
<sequence>MVGQALEWFAIKPNDRVLDLFCGQGHSAQPLARRAAGIEVLPHRERMGNIMHIRIG</sequence>
<accession>A8G9V7</accession>